<evidence type="ECO:0000256" key="12">
    <source>
        <dbReference type="ARBA" id="ARBA00022958"/>
    </source>
</evidence>
<comment type="similarity">
    <text evidence="14 16">Belongs to the type III pantothenate kinase family.</text>
</comment>
<dbReference type="HAMAP" id="MF_01274">
    <property type="entry name" value="Pantothen_kinase_3"/>
    <property type="match status" value="1"/>
</dbReference>
<evidence type="ECO:0000256" key="10">
    <source>
        <dbReference type="ARBA" id="ARBA00022777"/>
    </source>
</evidence>
<comment type="catalytic activity">
    <reaction evidence="1 16">
        <text>(R)-pantothenate + ATP = (R)-4'-phosphopantothenate + ADP + H(+)</text>
        <dbReference type="Rhea" id="RHEA:16373"/>
        <dbReference type="ChEBI" id="CHEBI:10986"/>
        <dbReference type="ChEBI" id="CHEBI:15378"/>
        <dbReference type="ChEBI" id="CHEBI:29032"/>
        <dbReference type="ChEBI" id="CHEBI:30616"/>
        <dbReference type="ChEBI" id="CHEBI:456216"/>
        <dbReference type="EC" id="2.7.1.33"/>
    </reaction>
</comment>
<feature type="binding site" evidence="16">
    <location>
        <position position="122"/>
    </location>
    <ligand>
        <name>K(+)</name>
        <dbReference type="ChEBI" id="CHEBI:29103"/>
    </ligand>
</feature>
<dbReference type="PANTHER" id="PTHR34265">
    <property type="entry name" value="TYPE III PANTOTHENATE KINASE"/>
    <property type="match status" value="1"/>
</dbReference>
<feature type="binding site" evidence="16">
    <location>
        <begin position="100"/>
        <end position="103"/>
    </location>
    <ligand>
        <name>substrate</name>
    </ligand>
</feature>
<dbReference type="CDD" id="cd24015">
    <property type="entry name" value="ASKHA_NBD_PanK-III"/>
    <property type="match status" value="1"/>
</dbReference>
<keyword evidence="16" id="KW-0479">Metal-binding</keyword>
<evidence type="ECO:0000256" key="4">
    <source>
        <dbReference type="ARBA" id="ARBA00005225"/>
    </source>
</evidence>
<comment type="cofactor">
    <cofactor evidence="2">
        <name>K(+)</name>
        <dbReference type="ChEBI" id="CHEBI:29103"/>
    </cofactor>
</comment>
<keyword evidence="10 16" id="KW-0418">Kinase</keyword>
<feature type="binding site" evidence="16">
    <location>
        <position position="125"/>
    </location>
    <ligand>
        <name>ATP</name>
        <dbReference type="ChEBI" id="CHEBI:30616"/>
    </ligand>
</feature>
<comment type="cofactor">
    <cofactor evidence="16">
        <name>NH4(+)</name>
        <dbReference type="ChEBI" id="CHEBI:28938"/>
    </cofactor>
    <cofactor evidence="16">
        <name>K(+)</name>
        <dbReference type="ChEBI" id="CHEBI:29103"/>
    </cofactor>
    <text evidence="16">A monovalent cation. Ammonium or potassium.</text>
</comment>
<evidence type="ECO:0000256" key="6">
    <source>
        <dbReference type="ARBA" id="ARBA00012102"/>
    </source>
</evidence>
<keyword evidence="18" id="KW-1185">Reference proteome</keyword>
<evidence type="ECO:0000313" key="18">
    <source>
        <dbReference type="Proteomes" id="UP000254771"/>
    </source>
</evidence>
<keyword evidence="11 16" id="KW-0067">ATP-binding</keyword>
<feature type="binding site" evidence="16">
    <location>
        <begin position="6"/>
        <end position="13"/>
    </location>
    <ligand>
        <name>ATP</name>
        <dbReference type="ChEBI" id="CHEBI:30616"/>
    </ligand>
</feature>
<comment type="subcellular location">
    <subcellularLocation>
        <location evidence="3 16">Cytoplasm</location>
    </subcellularLocation>
</comment>
<keyword evidence="12 16" id="KW-0630">Potassium</keyword>
<feature type="binding site" evidence="16">
    <location>
        <position position="93"/>
    </location>
    <ligand>
        <name>substrate</name>
    </ligand>
</feature>
<evidence type="ECO:0000256" key="11">
    <source>
        <dbReference type="ARBA" id="ARBA00022840"/>
    </source>
</evidence>
<dbReference type="SUPFAM" id="SSF53067">
    <property type="entry name" value="Actin-like ATPase domain"/>
    <property type="match status" value="2"/>
</dbReference>
<evidence type="ECO:0000256" key="2">
    <source>
        <dbReference type="ARBA" id="ARBA00001958"/>
    </source>
</evidence>
<dbReference type="EMBL" id="QFXE01000013">
    <property type="protein sequence ID" value="RDH85406.1"/>
    <property type="molecule type" value="Genomic_DNA"/>
</dbReference>
<evidence type="ECO:0000256" key="15">
    <source>
        <dbReference type="ARBA" id="ARBA00040883"/>
    </source>
</evidence>
<comment type="function">
    <text evidence="16">Catalyzes the phosphorylation of pantothenate (Pan), the first step in CoA biosynthesis.</text>
</comment>
<accession>A0A370DMN2</accession>
<organism evidence="17 18">
    <name type="scientific">endosymbiont of Escarpia spicata</name>
    <dbReference type="NCBI Taxonomy" id="2200908"/>
    <lineage>
        <taxon>Bacteria</taxon>
        <taxon>Pseudomonadati</taxon>
        <taxon>Pseudomonadota</taxon>
        <taxon>Gammaproteobacteria</taxon>
        <taxon>sulfur-oxidizing symbionts</taxon>
    </lineage>
</organism>
<evidence type="ECO:0000256" key="3">
    <source>
        <dbReference type="ARBA" id="ARBA00004496"/>
    </source>
</evidence>
<reference evidence="17 18" key="1">
    <citation type="journal article" date="2018" name="ISME J.">
        <title>Endosymbiont genomes yield clues of tubeworm success.</title>
        <authorList>
            <person name="Li Y."/>
            <person name="Liles M.R."/>
            <person name="Halanych K.M."/>
        </authorList>
    </citation>
    <scope>NUCLEOTIDE SEQUENCE [LARGE SCALE GENOMIC DNA]</scope>
    <source>
        <strain evidence="17">A1462</strain>
    </source>
</reference>
<evidence type="ECO:0000256" key="8">
    <source>
        <dbReference type="ARBA" id="ARBA00022679"/>
    </source>
</evidence>
<gene>
    <name evidence="16" type="primary">coaX</name>
    <name evidence="17" type="ORF">DIZ78_10645</name>
</gene>
<dbReference type="Gene3D" id="3.30.420.40">
    <property type="match status" value="2"/>
</dbReference>
<feature type="active site" description="Proton acceptor" evidence="16">
    <location>
        <position position="102"/>
    </location>
</feature>
<dbReference type="Pfam" id="PF03309">
    <property type="entry name" value="Pan_kinase"/>
    <property type="match status" value="1"/>
</dbReference>
<dbReference type="GO" id="GO:0004594">
    <property type="term" value="F:pantothenate kinase activity"/>
    <property type="evidence" value="ECO:0007669"/>
    <property type="project" value="UniProtKB-UniRule"/>
</dbReference>
<dbReference type="EC" id="2.7.1.33" evidence="6 16"/>
<feature type="binding site" evidence="16">
    <location>
        <position position="176"/>
    </location>
    <ligand>
        <name>substrate</name>
    </ligand>
</feature>
<dbReference type="GO" id="GO:0005737">
    <property type="term" value="C:cytoplasm"/>
    <property type="evidence" value="ECO:0007669"/>
    <property type="project" value="UniProtKB-SubCell"/>
</dbReference>
<evidence type="ECO:0000256" key="1">
    <source>
        <dbReference type="ARBA" id="ARBA00001206"/>
    </source>
</evidence>
<dbReference type="AlphaFoldDB" id="A0A370DMN2"/>
<dbReference type="InterPro" id="IPR043129">
    <property type="entry name" value="ATPase_NBD"/>
</dbReference>
<evidence type="ECO:0000313" key="17">
    <source>
        <dbReference type="EMBL" id="RDH85406.1"/>
    </source>
</evidence>
<keyword evidence="8 16" id="KW-0808">Transferase</keyword>
<evidence type="ECO:0000256" key="13">
    <source>
        <dbReference type="ARBA" id="ARBA00022993"/>
    </source>
</evidence>
<name>A0A370DMN2_9GAMM</name>
<dbReference type="UniPathway" id="UPA00241">
    <property type="reaction ID" value="UER00352"/>
</dbReference>
<dbReference type="PANTHER" id="PTHR34265:SF1">
    <property type="entry name" value="TYPE III PANTOTHENATE KINASE"/>
    <property type="match status" value="1"/>
</dbReference>
<dbReference type="GO" id="GO:0005524">
    <property type="term" value="F:ATP binding"/>
    <property type="evidence" value="ECO:0007669"/>
    <property type="project" value="UniProtKB-UniRule"/>
</dbReference>
<keyword evidence="7 16" id="KW-0963">Cytoplasm</keyword>
<keyword evidence="13 16" id="KW-0173">Coenzyme A biosynthesis</keyword>
<evidence type="ECO:0000256" key="7">
    <source>
        <dbReference type="ARBA" id="ARBA00022490"/>
    </source>
</evidence>
<comment type="subunit">
    <text evidence="5 16">Homodimer.</text>
</comment>
<dbReference type="NCBIfam" id="TIGR00671">
    <property type="entry name" value="baf"/>
    <property type="match status" value="1"/>
</dbReference>
<comment type="pathway">
    <text evidence="4 16">Cofactor biosynthesis; coenzyme A biosynthesis; CoA from (R)-pantothenate: step 1/5.</text>
</comment>
<dbReference type="InterPro" id="IPR004619">
    <property type="entry name" value="Type_III_PanK"/>
</dbReference>
<keyword evidence="9 16" id="KW-0547">Nucleotide-binding</keyword>
<dbReference type="GO" id="GO:0015937">
    <property type="term" value="P:coenzyme A biosynthetic process"/>
    <property type="evidence" value="ECO:0007669"/>
    <property type="project" value="UniProtKB-UniRule"/>
</dbReference>
<evidence type="ECO:0000256" key="9">
    <source>
        <dbReference type="ARBA" id="ARBA00022741"/>
    </source>
</evidence>
<dbReference type="Proteomes" id="UP000254771">
    <property type="component" value="Unassembled WGS sequence"/>
</dbReference>
<evidence type="ECO:0000256" key="14">
    <source>
        <dbReference type="ARBA" id="ARBA00038036"/>
    </source>
</evidence>
<comment type="caution">
    <text evidence="17">The sequence shown here is derived from an EMBL/GenBank/DDBJ whole genome shotgun (WGS) entry which is preliminary data.</text>
</comment>
<dbReference type="GO" id="GO:0046872">
    <property type="term" value="F:metal ion binding"/>
    <property type="evidence" value="ECO:0007669"/>
    <property type="project" value="UniProtKB-KW"/>
</dbReference>
<proteinExistence type="inferred from homology"/>
<sequence>MNLLLDVGNSYLKWCSYEGLRKGEIFREAYGADIGVWLDRCWQNIEQPASVWISSVAGEKVDTEVSRWVRRNWLIESEFVVSRRAQAGVVNGYRQPEQLGVDRWMALLAGRAISHQPCLIVDCGTATTIDAIDAEGRHLGGLIIPGLEMMKESLLGGTAILELEDAESIDFVATDTASAILSGGINATKSLINEMRDRLSKKLDQPVLSLLTGGAAGQLLDGVLLPKRHEPNLVLNGVAIVAGLRDNA</sequence>
<evidence type="ECO:0000256" key="16">
    <source>
        <dbReference type="HAMAP-Rule" id="MF_01274"/>
    </source>
</evidence>
<protein>
    <recommendedName>
        <fullName evidence="15 16">Type III pantothenate kinase</fullName>
        <ecNumber evidence="6 16">2.7.1.33</ecNumber>
    </recommendedName>
    <alternativeName>
        <fullName evidence="16">PanK-III</fullName>
    </alternativeName>
    <alternativeName>
        <fullName evidence="16">Pantothenic acid kinase</fullName>
    </alternativeName>
</protein>
<evidence type="ECO:0000256" key="5">
    <source>
        <dbReference type="ARBA" id="ARBA00011738"/>
    </source>
</evidence>